<reference evidence="3" key="3">
    <citation type="submission" date="2025-09" db="UniProtKB">
        <authorList>
            <consortium name="Ensembl"/>
        </authorList>
    </citation>
    <scope>IDENTIFICATION</scope>
</reference>
<organism evidence="3 4">
    <name type="scientific">Lepisosteus oculatus</name>
    <name type="common">Spotted gar</name>
    <dbReference type="NCBI Taxonomy" id="7918"/>
    <lineage>
        <taxon>Eukaryota</taxon>
        <taxon>Metazoa</taxon>
        <taxon>Chordata</taxon>
        <taxon>Craniata</taxon>
        <taxon>Vertebrata</taxon>
        <taxon>Euteleostomi</taxon>
        <taxon>Actinopterygii</taxon>
        <taxon>Neopterygii</taxon>
        <taxon>Holostei</taxon>
        <taxon>Semionotiformes</taxon>
        <taxon>Lepisosteidae</taxon>
        <taxon>Lepisosteus</taxon>
    </lineage>
</organism>
<dbReference type="InParanoid" id="W5MGZ9"/>
<keyword evidence="1" id="KW-1133">Transmembrane helix</keyword>
<dbReference type="Pfam" id="PF09992">
    <property type="entry name" value="NAGPA"/>
    <property type="match status" value="1"/>
</dbReference>
<dbReference type="Bgee" id="ENSLOCG00000006341">
    <property type="expression patterns" value="Expressed in pharyngeal gill and 13 other cell types or tissues"/>
</dbReference>
<dbReference type="Proteomes" id="UP000018468">
    <property type="component" value="Linkage group LG11"/>
</dbReference>
<dbReference type="SMART" id="SM00181">
    <property type="entry name" value="EGF"/>
    <property type="match status" value="3"/>
</dbReference>
<feature type="domain" description="EGF-like" evidence="2">
    <location>
        <begin position="430"/>
        <end position="441"/>
    </location>
</feature>
<dbReference type="PANTHER" id="PTHR40446">
    <property type="entry name" value="N-ACETYLGLUCOSAMINE-1-PHOSPHODIESTER ALPHA-N-ACETYLGLUCOSAMINIDASE"/>
    <property type="match status" value="1"/>
</dbReference>
<dbReference type="Ensembl" id="ENSLOCT00000007667.1">
    <property type="protein sequence ID" value="ENSLOCP00000007658.1"/>
    <property type="gene ID" value="ENSLOCG00000006341.1"/>
</dbReference>
<dbReference type="InterPro" id="IPR018711">
    <property type="entry name" value="NAGPA"/>
</dbReference>
<evidence type="ECO:0000313" key="3">
    <source>
        <dbReference type="Ensembl" id="ENSLOCP00000007658.1"/>
    </source>
</evidence>
<name>W5MGZ9_LEPOC</name>
<feature type="transmembrane region" description="Helical" evidence="1">
    <location>
        <begin position="518"/>
        <end position="537"/>
    </location>
</feature>
<evidence type="ECO:0000259" key="2">
    <source>
        <dbReference type="PROSITE" id="PS00022"/>
    </source>
</evidence>
<dbReference type="Gene3D" id="2.10.25.10">
    <property type="entry name" value="Laminin"/>
    <property type="match status" value="1"/>
</dbReference>
<keyword evidence="1" id="KW-0812">Transmembrane</keyword>
<reference evidence="3" key="2">
    <citation type="submission" date="2025-08" db="UniProtKB">
        <authorList>
            <consortium name="Ensembl"/>
        </authorList>
    </citation>
    <scope>IDENTIFICATION</scope>
</reference>
<keyword evidence="1" id="KW-0472">Membrane</keyword>
<dbReference type="HOGENOM" id="CLU_031673_1_0_1"/>
<evidence type="ECO:0000313" key="4">
    <source>
        <dbReference type="Proteomes" id="UP000018468"/>
    </source>
</evidence>
<keyword evidence="4" id="KW-1185">Reference proteome</keyword>
<feature type="domain" description="EGF-like" evidence="2">
    <location>
        <begin position="387"/>
        <end position="398"/>
    </location>
</feature>
<accession>W5MGZ9</accession>
<dbReference type="CDD" id="cd00055">
    <property type="entry name" value="EGF_Lam"/>
    <property type="match status" value="1"/>
</dbReference>
<reference evidence="4" key="1">
    <citation type="submission" date="2011-12" db="EMBL/GenBank/DDBJ databases">
        <title>The Draft Genome of Lepisosteus oculatus.</title>
        <authorList>
            <consortium name="The Broad Institute Genome Assembly &amp; Analysis Group"/>
            <consortium name="Computational R&amp;D Group"/>
            <consortium name="and Sequencing Platform"/>
            <person name="Di Palma F."/>
            <person name="Alfoldi J."/>
            <person name="Johnson J."/>
            <person name="Berlin A."/>
            <person name="Gnerre S."/>
            <person name="Jaffe D."/>
            <person name="MacCallum I."/>
            <person name="Young S."/>
            <person name="Walker B.J."/>
            <person name="Lander E.S."/>
            <person name="Lindblad-Toh K."/>
        </authorList>
    </citation>
    <scope>NUCLEOTIDE SEQUENCE [LARGE SCALE GENOMIC DNA]</scope>
</reference>
<sequence length="593" mass="64945">LHYYVLMFLFLNTLNTAVLIMRLYFDRNSLNDDLLLPYPPLQAHGPTHHHRFVRDCQPVQHGNVTFETWRSAKTKGLSAAETNTFVSHFFTGAGNDKWVSGHLTFISDPLRMLSVLEPGGPGGCQQERTATVEETANSQKCLVAQNGGYFNTKTGQCLGNVVSNGNVVRNSKGIQNAQFGIKKDGTLVFGYLSEDDVLNEESPFVQLVSGVVWLLRNGEVYINESKIAECEKTQETGTFDTFINVVSARTAVGHDKNGRLVLFHIDGQTNTRGMNLWEVASFLKDRGVINAINLDGGGSATFVVNGTLASYPSDHCLYDNMWRCPRSVSTVLCVHEPWCNPVDCSGHGQCVHGECQCIGHWMGSACDTLDCQPSACGPNGVCTTYGCVCDAGWLGSNCSQVCPAGFYGDGCNQTCSCQNGASCDPVSGSCICRAGFHGDCCEQDCPLGFYGLGCKEECQCKNMCPCDTVTGSCNVTYQGEQNYTLHRAGHCLASHMFESWRDDFTAQKPQEYLSQMTWIMITTILGLLLLISTVGNLTQICGKSPPSGFNKFSYLPLNEGNGKLDYAEINTEPTSSDWSFRRLQEQHDSEDST</sequence>
<dbReference type="GeneTree" id="ENSGT01030000234566"/>
<protein>
    <submittedName>
        <fullName evidence="3">N-acetylglucosamine-1-phosphodiester alpha-N-acetylglucosaminidase</fullName>
    </submittedName>
</protein>
<dbReference type="InterPro" id="IPR000742">
    <property type="entry name" value="EGF"/>
</dbReference>
<dbReference type="PROSITE" id="PS00022">
    <property type="entry name" value="EGF_1"/>
    <property type="match status" value="2"/>
</dbReference>
<dbReference type="OMA" id="RPCKCEH"/>
<evidence type="ECO:0000256" key="1">
    <source>
        <dbReference type="SAM" id="Phobius"/>
    </source>
</evidence>
<dbReference type="Gene3D" id="2.170.300.10">
    <property type="entry name" value="Tie2 ligand-binding domain superfamily"/>
    <property type="match status" value="1"/>
</dbReference>
<dbReference type="InterPro" id="IPR002049">
    <property type="entry name" value="LE_dom"/>
</dbReference>
<dbReference type="GO" id="GO:0033299">
    <property type="term" value="P:secretion of lysosomal enzymes"/>
    <property type="evidence" value="ECO:0000318"/>
    <property type="project" value="GO_Central"/>
</dbReference>
<dbReference type="STRING" id="7918.ENSLOCP00000007658"/>
<dbReference type="EMBL" id="AHAT01018020">
    <property type="status" value="NOT_ANNOTATED_CDS"/>
    <property type="molecule type" value="Genomic_DNA"/>
</dbReference>
<dbReference type="eggNOG" id="ENOG502QRY5">
    <property type="taxonomic scope" value="Eukaryota"/>
</dbReference>
<dbReference type="AlphaFoldDB" id="W5MGZ9"/>
<dbReference type="PANTHER" id="PTHR40446:SF2">
    <property type="entry name" value="N-ACETYLGLUCOSAMINE-1-PHOSPHODIESTER ALPHA-N-ACETYLGLUCOSAMINIDASE"/>
    <property type="match status" value="1"/>
</dbReference>
<proteinExistence type="predicted"/>